<dbReference type="EMBL" id="BMGT01000003">
    <property type="protein sequence ID" value="GGG86009.1"/>
    <property type="molecule type" value="Genomic_DNA"/>
</dbReference>
<keyword evidence="1" id="KW-0732">Signal</keyword>
<keyword evidence="5" id="KW-1185">Reference proteome</keyword>
<dbReference type="Proteomes" id="UP000647241">
    <property type="component" value="Unassembled WGS sequence"/>
</dbReference>
<evidence type="ECO:0000259" key="3">
    <source>
        <dbReference type="Pfam" id="PF10531"/>
    </source>
</evidence>
<feature type="domain" description="Soluble ligand binding" evidence="3">
    <location>
        <begin position="204"/>
        <end position="251"/>
    </location>
</feature>
<dbReference type="PANTHER" id="PTHR33619">
    <property type="entry name" value="POLYSACCHARIDE EXPORT PROTEIN GFCE-RELATED"/>
    <property type="match status" value="1"/>
</dbReference>
<accession>A0A917HP58</accession>
<reference evidence="4" key="1">
    <citation type="journal article" date="2014" name="Int. J. Syst. Evol. Microbiol.">
        <title>Complete genome sequence of Corynebacterium casei LMG S-19264T (=DSM 44701T), isolated from a smear-ripened cheese.</title>
        <authorList>
            <consortium name="US DOE Joint Genome Institute (JGI-PGF)"/>
            <person name="Walter F."/>
            <person name="Albersmeier A."/>
            <person name="Kalinowski J."/>
            <person name="Ruckert C."/>
        </authorList>
    </citation>
    <scope>NUCLEOTIDE SEQUENCE</scope>
    <source>
        <strain evidence="4">CGMCC 1.12997</strain>
    </source>
</reference>
<feature type="domain" description="Soluble ligand binding" evidence="3">
    <location>
        <begin position="120"/>
        <end position="159"/>
    </location>
</feature>
<feature type="domain" description="Polysaccharide export protein N-terminal" evidence="2">
    <location>
        <begin position="41"/>
        <end position="113"/>
    </location>
</feature>
<dbReference type="AlphaFoldDB" id="A0A917HP58"/>
<name>A0A917HP58_9BACT</name>
<feature type="domain" description="Soluble ligand binding" evidence="3">
    <location>
        <begin position="485"/>
        <end position="519"/>
    </location>
</feature>
<reference evidence="4" key="2">
    <citation type="submission" date="2020-09" db="EMBL/GenBank/DDBJ databases">
        <authorList>
            <person name="Sun Q."/>
            <person name="Zhou Y."/>
        </authorList>
    </citation>
    <scope>NUCLEOTIDE SEQUENCE</scope>
    <source>
        <strain evidence="4">CGMCC 1.12997</strain>
    </source>
</reference>
<dbReference type="InterPro" id="IPR019554">
    <property type="entry name" value="Soluble_ligand-bd"/>
</dbReference>
<gene>
    <name evidence="4" type="ORF">GCM10011585_32400</name>
</gene>
<evidence type="ECO:0000256" key="1">
    <source>
        <dbReference type="ARBA" id="ARBA00022729"/>
    </source>
</evidence>
<dbReference type="GO" id="GO:0015159">
    <property type="term" value="F:polysaccharide transmembrane transporter activity"/>
    <property type="evidence" value="ECO:0007669"/>
    <property type="project" value="InterPro"/>
</dbReference>
<dbReference type="InterPro" id="IPR049712">
    <property type="entry name" value="Poly_export"/>
</dbReference>
<dbReference type="PANTHER" id="PTHR33619:SF3">
    <property type="entry name" value="POLYSACCHARIDE EXPORT PROTEIN GFCE-RELATED"/>
    <property type="match status" value="1"/>
</dbReference>
<feature type="domain" description="Soluble ligand binding" evidence="3">
    <location>
        <begin position="386"/>
        <end position="429"/>
    </location>
</feature>
<evidence type="ECO:0000313" key="5">
    <source>
        <dbReference type="Proteomes" id="UP000647241"/>
    </source>
</evidence>
<dbReference type="Gene3D" id="3.10.560.10">
    <property type="entry name" value="Outer membrane lipoprotein wza domain like"/>
    <property type="match status" value="6"/>
</dbReference>
<evidence type="ECO:0000313" key="4">
    <source>
        <dbReference type="EMBL" id="GGG86009.1"/>
    </source>
</evidence>
<evidence type="ECO:0000259" key="2">
    <source>
        <dbReference type="Pfam" id="PF02563"/>
    </source>
</evidence>
<protein>
    <submittedName>
        <fullName evidence="4">Sugar ABC transporter substrate-binding protein</fullName>
    </submittedName>
</protein>
<feature type="domain" description="Soluble ligand binding" evidence="3">
    <location>
        <begin position="299"/>
        <end position="323"/>
    </location>
</feature>
<comment type="caution">
    <text evidence="4">The sequence shown here is derived from an EMBL/GenBank/DDBJ whole genome shotgun (WGS) entry which is preliminary data.</text>
</comment>
<dbReference type="Pfam" id="PF02563">
    <property type="entry name" value="Poly_export"/>
    <property type="match status" value="1"/>
</dbReference>
<dbReference type="Pfam" id="PF10531">
    <property type="entry name" value="SLBB"/>
    <property type="match status" value="5"/>
</dbReference>
<organism evidence="4 5">
    <name type="scientific">Edaphobacter dinghuensis</name>
    <dbReference type="NCBI Taxonomy" id="1560005"/>
    <lineage>
        <taxon>Bacteria</taxon>
        <taxon>Pseudomonadati</taxon>
        <taxon>Acidobacteriota</taxon>
        <taxon>Terriglobia</taxon>
        <taxon>Terriglobales</taxon>
        <taxon>Acidobacteriaceae</taxon>
        <taxon>Edaphobacter</taxon>
    </lineage>
</organism>
<dbReference type="InterPro" id="IPR003715">
    <property type="entry name" value="Poly_export_N"/>
</dbReference>
<proteinExistence type="predicted"/>
<sequence length="734" mass="78790">MRDLYTQVPNENTQLRRFGSDVFVNRSVSAAVNTPLDVPLGPDYIVGAGDALIINLWGGVTQSITRTVDRDGSIFLLDAGSIQIAGLSLGKAQDLIGSKLKQQFRNAQVSVTISRLRSVRVYVVGDVQQPGGYDISALATPLSALYAAGGPTSVGSLRTLLHYRAKQLVEKIDLYDFLLHGIRNGSAPFESGDTLLVPPAGKQVAIFGAIKRPAIYELKAEETTLASVVEDAGGFTAAASLNHIRIERIDAHSQRVTVTLSDHDTQSLESAGGVIDNFKVEDGDRIRIEPILPYSQQAIYLAGHVVRPGRLPYSDGMRLSDVLRSYQDMLPEPAAHGELVRLVPPDLHAETIDFNVPDVMIGNANIDLRPFDTIRIFGRYEIDAPKVTIRGEVLRPGTYPMSKGMTAAGLVRMAGGFKRDALLENADLTSYKVSNGNHLVEDLSTVKIGAAVAGADTQADVPLKPGDILAIHQITSWNDMGESISISGQVRFPGSYGFTDGEHLSSVLRRAGGLLSTAYPIGAVFTRVQVRELEQKSREELIRQIETNSAAARLSPSLAGSNAGGELQLIKAQQEQVLSDLKNHAPTGRMVIHINADIDSWANTPADIELRRGDKLMIPKRPGFVLVTGQVYNVTALTYAPDKTAGWYLSRAGGTNATANRKEIFIIRANGSVVGRHSGGWFDTDVLSTKLNPGDVVVVPQKILGGSLFWKTLLSSGQLAASVAVTAAVAAAAL</sequence>